<dbReference type="EMBL" id="MNCJ02000001">
    <property type="protein sequence ID" value="KAF5824359.1"/>
    <property type="molecule type" value="Genomic_DNA"/>
</dbReference>
<dbReference type="Proteomes" id="UP000215914">
    <property type="component" value="Unassembled WGS sequence"/>
</dbReference>
<evidence type="ECO:0000313" key="3">
    <source>
        <dbReference type="Proteomes" id="UP000215914"/>
    </source>
</evidence>
<comment type="caution">
    <text evidence="2">The sequence shown here is derived from an EMBL/GenBank/DDBJ whole genome shotgun (WGS) entry which is preliminary data.</text>
</comment>
<proteinExistence type="predicted"/>
<evidence type="ECO:0000256" key="1">
    <source>
        <dbReference type="SAM" id="MobiDB-lite"/>
    </source>
</evidence>
<feature type="region of interest" description="Disordered" evidence="1">
    <location>
        <begin position="78"/>
        <end position="171"/>
    </location>
</feature>
<reference evidence="2" key="1">
    <citation type="journal article" date="2017" name="Nature">
        <title>The sunflower genome provides insights into oil metabolism, flowering and Asterid evolution.</title>
        <authorList>
            <person name="Badouin H."/>
            <person name="Gouzy J."/>
            <person name="Grassa C.J."/>
            <person name="Murat F."/>
            <person name="Staton S.E."/>
            <person name="Cottret L."/>
            <person name="Lelandais-Briere C."/>
            <person name="Owens G.L."/>
            <person name="Carrere S."/>
            <person name="Mayjonade B."/>
            <person name="Legrand L."/>
            <person name="Gill N."/>
            <person name="Kane N.C."/>
            <person name="Bowers J.E."/>
            <person name="Hubner S."/>
            <person name="Bellec A."/>
            <person name="Berard A."/>
            <person name="Berges H."/>
            <person name="Blanchet N."/>
            <person name="Boniface M.C."/>
            <person name="Brunel D."/>
            <person name="Catrice O."/>
            <person name="Chaidir N."/>
            <person name="Claudel C."/>
            <person name="Donnadieu C."/>
            <person name="Faraut T."/>
            <person name="Fievet G."/>
            <person name="Helmstetter N."/>
            <person name="King M."/>
            <person name="Knapp S.J."/>
            <person name="Lai Z."/>
            <person name="Le Paslier M.C."/>
            <person name="Lippi Y."/>
            <person name="Lorenzon L."/>
            <person name="Mandel J.R."/>
            <person name="Marage G."/>
            <person name="Marchand G."/>
            <person name="Marquand E."/>
            <person name="Bret-Mestries E."/>
            <person name="Morien E."/>
            <person name="Nambeesan S."/>
            <person name="Nguyen T."/>
            <person name="Pegot-Espagnet P."/>
            <person name="Pouilly N."/>
            <person name="Raftis F."/>
            <person name="Sallet E."/>
            <person name="Schiex T."/>
            <person name="Thomas J."/>
            <person name="Vandecasteele C."/>
            <person name="Vares D."/>
            <person name="Vear F."/>
            <person name="Vautrin S."/>
            <person name="Crespi M."/>
            <person name="Mangin B."/>
            <person name="Burke J.M."/>
            <person name="Salse J."/>
            <person name="Munos S."/>
            <person name="Vincourt P."/>
            <person name="Rieseberg L.H."/>
            <person name="Langlade N.B."/>
        </authorList>
    </citation>
    <scope>NUCLEOTIDE SEQUENCE</scope>
    <source>
        <tissue evidence="2">Leaves</tissue>
    </source>
</reference>
<feature type="compositionally biased region" description="Basic and acidic residues" evidence="1">
    <location>
        <begin position="121"/>
        <end position="131"/>
    </location>
</feature>
<keyword evidence="3" id="KW-1185">Reference proteome</keyword>
<gene>
    <name evidence="2" type="ORF">HanXRQr2_Chr00c001g0832381</name>
</gene>
<feature type="compositionally biased region" description="Polar residues" evidence="1">
    <location>
        <begin position="35"/>
        <end position="55"/>
    </location>
</feature>
<protein>
    <submittedName>
        <fullName evidence="2">Uncharacterized protein</fullName>
    </submittedName>
</protein>
<feature type="region of interest" description="Disordered" evidence="1">
    <location>
        <begin position="1"/>
        <end position="55"/>
    </location>
</feature>
<feature type="compositionally biased region" description="Polar residues" evidence="1">
    <location>
        <begin position="99"/>
        <end position="109"/>
    </location>
</feature>
<dbReference type="AlphaFoldDB" id="A0A9K3P586"/>
<accession>A0A9K3P586</accession>
<sequence>MNYSGYSPAPSATFERSASIDPTKHVSYAPEPTAPTISSVLNGHSEPQLTATSQHWVPPVQSDVRPIMNSTNQISYRGLSSTSVGGQAPGLSGAGHNIMSANEVTSKVSSEAKAPTITGVAERERSNKGESDEAEGDNDNQQQEHVGVSMVGKKFKPVNPEAYDVEDDDEY</sequence>
<reference evidence="2" key="2">
    <citation type="submission" date="2020-06" db="EMBL/GenBank/DDBJ databases">
        <title>Helianthus annuus Genome sequencing and assembly Release 2.</title>
        <authorList>
            <person name="Gouzy J."/>
            <person name="Langlade N."/>
            <person name="Munos S."/>
        </authorList>
    </citation>
    <scope>NUCLEOTIDE SEQUENCE</scope>
    <source>
        <tissue evidence="2">Leaves</tissue>
    </source>
</reference>
<organism evidence="2 3">
    <name type="scientific">Helianthus annuus</name>
    <name type="common">Common sunflower</name>
    <dbReference type="NCBI Taxonomy" id="4232"/>
    <lineage>
        <taxon>Eukaryota</taxon>
        <taxon>Viridiplantae</taxon>
        <taxon>Streptophyta</taxon>
        <taxon>Embryophyta</taxon>
        <taxon>Tracheophyta</taxon>
        <taxon>Spermatophyta</taxon>
        <taxon>Magnoliopsida</taxon>
        <taxon>eudicotyledons</taxon>
        <taxon>Gunneridae</taxon>
        <taxon>Pentapetalae</taxon>
        <taxon>asterids</taxon>
        <taxon>campanulids</taxon>
        <taxon>Asterales</taxon>
        <taxon>Asteraceae</taxon>
        <taxon>Asteroideae</taxon>
        <taxon>Heliantheae alliance</taxon>
        <taxon>Heliantheae</taxon>
        <taxon>Helianthus</taxon>
    </lineage>
</organism>
<evidence type="ECO:0000313" key="2">
    <source>
        <dbReference type="EMBL" id="KAF5824359.1"/>
    </source>
</evidence>
<name>A0A9K3P586_HELAN</name>